<accession>A0A323UCK3</accession>
<name>A0A323UCK3_RHOPL</name>
<feature type="transmembrane region" description="Helical" evidence="4">
    <location>
        <begin position="191"/>
        <end position="213"/>
    </location>
</feature>
<comment type="caution">
    <text evidence="6">The sequence shown here is derived from an EMBL/GenBank/DDBJ whole genome shotgun (WGS) entry which is preliminary data.</text>
</comment>
<evidence type="ECO:0000256" key="1">
    <source>
        <dbReference type="ARBA" id="ARBA00004651"/>
    </source>
</evidence>
<dbReference type="GO" id="GO:0005886">
    <property type="term" value="C:plasma membrane"/>
    <property type="evidence" value="ECO:0007669"/>
    <property type="project" value="UniProtKB-SubCell"/>
</dbReference>
<dbReference type="GO" id="GO:0006171">
    <property type="term" value="P:cAMP biosynthetic process"/>
    <property type="evidence" value="ECO:0007669"/>
    <property type="project" value="TreeGrafter"/>
</dbReference>
<comment type="subcellular location">
    <subcellularLocation>
        <location evidence="1">Cell membrane</location>
        <topology evidence="1">Multi-pass membrane protein</topology>
    </subcellularLocation>
</comment>
<feature type="transmembrane region" description="Helical" evidence="4">
    <location>
        <begin position="70"/>
        <end position="93"/>
    </location>
</feature>
<dbReference type="InterPro" id="IPR050697">
    <property type="entry name" value="Adenylyl/Guanylyl_Cyclase_3/4"/>
</dbReference>
<evidence type="ECO:0000256" key="4">
    <source>
        <dbReference type="SAM" id="Phobius"/>
    </source>
</evidence>
<feature type="transmembrane region" description="Helical" evidence="4">
    <location>
        <begin position="157"/>
        <end position="179"/>
    </location>
</feature>
<dbReference type="Gene3D" id="3.30.70.1230">
    <property type="entry name" value="Nucleotide cyclase"/>
    <property type="match status" value="1"/>
</dbReference>
<dbReference type="PANTHER" id="PTHR43081:SF17">
    <property type="entry name" value="BLL5647 PROTEIN"/>
    <property type="match status" value="1"/>
</dbReference>
<keyword evidence="2" id="KW-1003">Cell membrane</keyword>
<evidence type="ECO:0000259" key="5">
    <source>
        <dbReference type="PROSITE" id="PS50125"/>
    </source>
</evidence>
<dbReference type="Proteomes" id="UP000248134">
    <property type="component" value="Unassembled WGS sequence"/>
</dbReference>
<evidence type="ECO:0000313" key="6">
    <source>
        <dbReference type="EMBL" id="PZA09170.1"/>
    </source>
</evidence>
<feature type="transmembrane region" description="Helical" evidence="4">
    <location>
        <begin position="105"/>
        <end position="125"/>
    </location>
</feature>
<reference evidence="6 7" key="1">
    <citation type="submission" date="2018-06" db="EMBL/GenBank/DDBJ databases">
        <title>Draft Whole-Genome Sequence of the purple photosynthetic bacterium Rhodospeudomonas palustris XCP.</title>
        <authorList>
            <person name="Rayyan A."/>
            <person name="Meyer T.E."/>
            <person name="Kyndt J.A."/>
        </authorList>
    </citation>
    <scope>NUCLEOTIDE SEQUENCE [LARGE SCALE GENOMIC DNA]</scope>
    <source>
        <strain evidence="6 7">XCP</strain>
    </source>
</reference>
<dbReference type="OrthoDB" id="9789782at2"/>
<keyword evidence="4" id="KW-0812">Transmembrane</keyword>
<evidence type="ECO:0000256" key="2">
    <source>
        <dbReference type="ARBA" id="ARBA00022475"/>
    </source>
</evidence>
<dbReference type="FunFam" id="3.30.70.1230:FF:000056">
    <property type="entry name" value="Putative adenylate cyclase"/>
    <property type="match status" value="1"/>
</dbReference>
<dbReference type="SUPFAM" id="SSF55073">
    <property type="entry name" value="Nucleotide cyclase"/>
    <property type="match status" value="1"/>
</dbReference>
<keyword evidence="3 4" id="KW-0472">Membrane</keyword>
<dbReference type="AlphaFoldDB" id="A0A323UCK3"/>
<evidence type="ECO:0000313" key="7">
    <source>
        <dbReference type="Proteomes" id="UP000248134"/>
    </source>
</evidence>
<dbReference type="GO" id="GO:0035556">
    <property type="term" value="P:intracellular signal transduction"/>
    <property type="evidence" value="ECO:0007669"/>
    <property type="project" value="InterPro"/>
</dbReference>
<dbReference type="SMART" id="SM00044">
    <property type="entry name" value="CYCc"/>
    <property type="match status" value="1"/>
</dbReference>
<dbReference type="InterPro" id="IPR029787">
    <property type="entry name" value="Nucleotide_cyclase"/>
</dbReference>
<dbReference type="GO" id="GO:0004016">
    <property type="term" value="F:adenylate cyclase activity"/>
    <property type="evidence" value="ECO:0007669"/>
    <property type="project" value="UniProtKB-ARBA"/>
</dbReference>
<dbReference type="PROSITE" id="PS50125">
    <property type="entry name" value="GUANYLATE_CYCLASE_2"/>
    <property type="match status" value="1"/>
</dbReference>
<dbReference type="InterPro" id="IPR001054">
    <property type="entry name" value="A/G_cyclase"/>
</dbReference>
<dbReference type="EMBL" id="QKQS01000038">
    <property type="protein sequence ID" value="PZA09170.1"/>
    <property type="molecule type" value="Genomic_DNA"/>
</dbReference>
<feature type="domain" description="Guanylate cyclase" evidence="5">
    <location>
        <begin position="263"/>
        <end position="391"/>
    </location>
</feature>
<dbReference type="Pfam" id="PF00211">
    <property type="entry name" value="Guanylate_cyc"/>
    <property type="match status" value="1"/>
</dbReference>
<feature type="transmembrane region" description="Helical" evidence="4">
    <location>
        <begin position="37"/>
        <end position="58"/>
    </location>
</feature>
<dbReference type="PANTHER" id="PTHR43081">
    <property type="entry name" value="ADENYLATE CYCLASE, TERMINAL-DIFFERENTIATION SPECIFIC-RELATED"/>
    <property type="match status" value="1"/>
</dbReference>
<protein>
    <submittedName>
        <fullName evidence="6">Adenylate/guanylate cyclase domain-containing protein</fullName>
    </submittedName>
</protein>
<keyword evidence="4" id="KW-1133">Transmembrane helix</keyword>
<evidence type="ECO:0000256" key="3">
    <source>
        <dbReference type="ARBA" id="ARBA00023136"/>
    </source>
</evidence>
<organism evidence="6 7">
    <name type="scientific">Rhodopseudomonas palustris</name>
    <dbReference type="NCBI Taxonomy" id="1076"/>
    <lineage>
        <taxon>Bacteria</taxon>
        <taxon>Pseudomonadati</taxon>
        <taxon>Pseudomonadota</taxon>
        <taxon>Alphaproteobacteria</taxon>
        <taxon>Hyphomicrobiales</taxon>
        <taxon>Nitrobacteraceae</taxon>
        <taxon>Rhodopseudomonas</taxon>
    </lineage>
</organism>
<gene>
    <name evidence="6" type="ORF">DNX69_23970</name>
</gene>
<dbReference type="CDD" id="cd07302">
    <property type="entry name" value="CHD"/>
    <property type="match status" value="1"/>
</dbReference>
<proteinExistence type="predicted"/>
<feature type="transmembrane region" description="Helical" evidence="4">
    <location>
        <begin position="131"/>
        <end position="150"/>
    </location>
</feature>
<sequence length="439" mass="48282">MQMRWRLAAKVPRKSSLKEEVGGALTREILRTELLRVRVVLVTVSLLMATMVSGYWLFPTEIETIWHGKFSFAQLLVSFTPFLVFETYLMVLLRRRFAQGSDLPVWRRYVGVLVETSLPTVGIYLQMDTMGANQALAFAAPLGYFIFIILSTLRLDFWLSTFTGFVAAAELLGIAMLYQPPGFADHQPPDFAFHFIRSVIVFTCGMLAGGVGLQLRRQFESSLVAVDARDHVTNLFGQHVSPQVVDRLLSTGTSGAGEVRKVVVMFADFRNFTAGARERSPDQVVARLDEAFAILVEILDRHGGIVNKFLGDGFLALFGAPIEDAAAASQAVAAAREMIAAMHSHNDGHDWPLRIGIGIHTGDVVVGNVGSPRRKEYTVIGDTVNFASRLESLNKEFGTQLLISSAMRDEIGAAAADASLIGYVPVRGYAEPLAVWRID</sequence>
<dbReference type="RefSeq" id="WP_110788519.1">
    <property type="nucleotide sequence ID" value="NZ_QKQS01000038.1"/>
</dbReference>